<evidence type="ECO:0000256" key="2">
    <source>
        <dbReference type="ARBA" id="ARBA00022448"/>
    </source>
</evidence>
<feature type="signal peptide" evidence="9">
    <location>
        <begin position="1"/>
        <end position="17"/>
    </location>
</feature>
<feature type="domain" description="Outer membrane protein beta-barrel" evidence="10">
    <location>
        <begin position="388"/>
        <end position="786"/>
    </location>
</feature>
<dbReference type="PANTHER" id="PTHR40980">
    <property type="entry name" value="PLUG DOMAIN-CONTAINING PROTEIN"/>
    <property type="match status" value="1"/>
</dbReference>
<comment type="caution">
    <text evidence="11">The sequence shown here is derived from an EMBL/GenBank/DDBJ whole genome shotgun (WGS) entry which is preliminary data.</text>
</comment>
<comment type="similarity">
    <text evidence="7">Belongs to the TonB-dependent receptor family.</text>
</comment>
<keyword evidence="9" id="KW-0732">Signal</keyword>
<evidence type="ECO:0000256" key="4">
    <source>
        <dbReference type="ARBA" id="ARBA00022692"/>
    </source>
</evidence>
<dbReference type="InterPro" id="IPR036942">
    <property type="entry name" value="Beta-barrel_TonB_sf"/>
</dbReference>
<feature type="region of interest" description="Disordered" evidence="8">
    <location>
        <begin position="793"/>
        <end position="812"/>
    </location>
</feature>
<dbReference type="InterPro" id="IPR041700">
    <property type="entry name" value="OMP_b-brl_3"/>
</dbReference>
<evidence type="ECO:0000256" key="3">
    <source>
        <dbReference type="ARBA" id="ARBA00022452"/>
    </source>
</evidence>
<evidence type="ECO:0000256" key="5">
    <source>
        <dbReference type="ARBA" id="ARBA00023136"/>
    </source>
</evidence>
<dbReference type="InterPro" id="IPR037066">
    <property type="entry name" value="Plug_dom_sf"/>
</dbReference>
<dbReference type="SUPFAM" id="SSF56935">
    <property type="entry name" value="Porins"/>
    <property type="match status" value="1"/>
</dbReference>
<sequence>MKTYTLLMLMLAGPFLAKNCAAQEKLAGSRVSGAVLDAERKAVDFATIHLLRAKDSSLVKVAISAADGTFIFENNAAGNYLVAASMAGYKKGYSKPFELNAGNKIVTLEAIRLPAQSRDLKEVAIVSQKPLIERKMDRLVLNVESGSLAAGATAMEVLEKAPGVTVDKDDNIAMKGKQGVTIMLDGKPTYMSNADVANMLRNMQSSQIETIELITSPSAKYDASGTSGIINIKTKKSKSLGLNGTATAGGGYGETSKMSGGTNLNYRNRKVNLFGNVNYANNGRLNTLNLNRQVTTVDTVTTFRQLNSWDNRRFSTSYKAGADFFLNKNHTIGVLINGYANKNDEESNSNTNWVNNFNQSERINILGNNTESYDNMALNLNYKGVLSASGKEISMDVDYSNYNGNHDEIRDNSYQRINLDPRGNLLVKNYAPAEITVKSFKTDYSHPINKTSKIEAGLKASLVKTDNDLLLAKFNGTTYVADPEYTNHFVYDEDIVAGYLNFSKEFKKTGVQLGLRAEQTFSKGNSVTKNEVVKRSYPELFPSVAFSRKINKDNELGLSYSRRIDRPSYDDLNPFLNFLDEYTFQKGNPFLNPQFTNSFDLSHTFKGKFTTSLSYSHTRDAMATVTEQDNATLKTYAIQKNLDEMDVYNLTVYAPVSPARWWNVNNNFQVFRMNFKSFSNGGTLNSGQTAISYNMDQSFTLSATASADLSAQYQSPQQYGIFRAETQVVLNAGVRKSLVNNKLSLRASINDIFNSRKNRLSTTYQDMNLNFVEKGESRIARLTVSYRFGKNEVRPARKRSTGSEAELNRMKN</sequence>
<keyword evidence="11" id="KW-0675">Receptor</keyword>
<keyword evidence="5 7" id="KW-0472">Membrane</keyword>
<evidence type="ECO:0000256" key="8">
    <source>
        <dbReference type="SAM" id="MobiDB-lite"/>
    </source>
</evidence>
<dbReference type="InterPro" id="IPR039426">
    <property type="entry name" value="TonB-dep_rcpt-like"/>
</dbReference>
<dbReference type="Proteomes" id="UP000451233">
    <property type="component" value="Unassembled WGS sequence"/>
</dbReference>
<evidence type="ECO:0000256" key="6">
    <source>
        <dbReference type="ARBA" id="ARBA00023237"/>
    </source>
</evidence>
<evidence type="ECO:0000259" key="10">
    <source>
        <dbReference type="Pfam" id="PF14905"/>
    </source>
</evidence>
<evidence type="ECO:0000256" key="1">
    <source>
        <dbReference type="ARBA" id="ARBA00004571"/>
    </source>
</evidence>
<dbReference type="Gene3D" id="2.170.130.10">
    <property type="entry name" value="TonB-dependent receptor, plug domain"/>
    <property type="match status" value="1"/>
</dbReference>
<dbReference type="GO" id="GO:0009279">
    <property type="term" value="C:cell outer membrane"/>
    <property type="evidence" value="ECO:0007669"/>
    <property type="project" value="UniProtKB-SubCell"/>
</dbReference>
<protein>
    <submittedName>
        <fullName evidence="11">TonB-dependent receptor</fullName>
    </submittedName>
</protein>
<evidence type="ECO:0000256" key="9">
    <source>
        <dbReference type="SAM" id="SignalP"/>
    </source>
</evidence>
<keyword evidence="3 7" id="KW-1134">Transmembrane beta strand</keyword>
<name>A0A7K1XTM1_9SPHI</name>
<evidence type="ECO:0000313" key="11">
    <source>
        <dbReference type="EMBL" id="MXV14355.1"/>
    </source>
</evidence>
<comment type="subcellular location">
    <subcellularLocation>
        <location evidence="1 7">Cell outer membrane</location>
        <topology evidence="1 7">Multi-pass membrane protein</topology>
    </subcellularLocation>
</comment>
<dbReference type="SUPFAM" id="SSF49478">
    <property type="entry name" value="Cna protein B-type domain"/>
    <property type="match status" value="1"/>
</dbReference>
<dbReference type="AlphaFoldDB" id="A0A7K1XTM1"/>
<evidence type="ECO:0000256" key="7">
    <source>
        <dbReference type="PROSITE-ProRule" id="PRU01360"/>
    </source>
</evidence>
<evidence type="ECO:0000313" key="12">
    <source>
        <dbReference type="Proteomes" id="UP000451233"/>
    </source>
</evidence>
<dbReference type="RefSeq" id="WP_160905330.1">
    <property type="nucleotide sequence ID" value="NZ_WVHS01000001.1"/>
</dbReference>
<keyword evidence="6 7" id="KW-0998">Cell outer membrane</keyword>
<proteinExistence type="inferred from homology"/>
<dbReference type="PANTHER" id="PTHR40980:SF4">
    <property type="entry name" value="TONB-DEPENDENT RECEPTOR-LIKE BETA-BARREL DOMAIN-CONTAINING PROTEIN"/>
    <property type="match status" value="1"/>
</dbReference>
<dbReference type="EMBL" id="WVHS01000001">
    <property type="protein sequence ID" value="MXV14355.1"/>
    <property type="molecule type" value="Genomic_DNA"/>
</dbReference>
<organism evidence="11 12">
    <name type="scientific">Hufsiella ginkgonis</name>
    <dbReference type="NCBI Taxonomy" id="2695274"/>
    <lineage>
        <taxon>Bacteria</taxon>
        <taxon>Pseudomonadati</taxon>
        <taxon>Bacteroidota</taxon>
        <taxon>Sphingobacteriia</taxon>
        <taxon>Sphingobacteriales</taxon>
        <taxon>Sphingobacteriaceae</taxon>
        <taxon>Hufsiella</taxon>
    </lineage>
</organism>
<gene>
    <name evidence="11" type="ORF">GS398_03525</name>
</gene>
<dbReference type="Gene3D" id="2.40.170.20">
    <property type="entry name" value="TonB-dependent receptor, beta-barrel domain"/>
    <property type="match status" value="1"/>
</dbReference>
<dbReference type="PROSITE" id="PS52016">
    <property type="entry name" value="TONB_DEPENDENT_REC_3"/>
    <property type="match status" value="1"/>
</dbReference>
<accession>A0A7K1XTM1</accession>
<reference evidence="11 12" key="1">
    <citation type="submission" date="2019-11" db="EMBL/GenBank/DDBJ databases">
        <title>Pedobacter sp. HMF7056 Genome sequencing and assembly.</title>
        <authorList>
            <person name="Kang H."/>
            <person name="Kim H."/>
            <person name="Joh K."/>
        </authorList>
    </citation>
    <scope>NUCLEOTIDE SEQUENCE [LARGE SCALE GENOMIC DNA]</scope>
    <source>
        <strain evidence="11 12">HMF7056</strain>
    </source>
</reference>
<dbReference type="Pfam" id="PF14905">
    <property type="entry name" value="OMP_b-brl_3"/>
    <property type="match status" value="1"/>
</dbReference>
<feature type="chain" id="PRO_5029547066" evidence="9">
    <location>
        <begin position="18"/>
        <end position="812"/>
    </location>
</feature>
<dbReference type="Pfam" id="PF13620">
    <property type="entry name" value="CarboxypepD_reg"/>
    <property type="match status" value="1"/>
</dbReference>
<keyword evidence="4 7" id="KW-0812">Transmembrane</keyword>
<keyword evidence="12" id="KW-1185">Reference proteome</keyword>
<dbReference type="Gene3D" id="2.60.40.1120">
    <property type="entry name" value="Carboxypeptidase-like, regulatory domain"/>
    <property type="match status" value="1"/>
</dbReference>
<keyword evidence="2 7" id="KW-0813">Transport</keyword>